<evidence type="ECO:0000259" key="1">
    <source>
        <dbReference type="Pfam" id="PF02625"/>
    </source>
</evidence>
<dbReference type="Pfam" id="PF13478">
    <property type="entry name" value="XdhC_C"/>
    <property type="match status" value="1"/>
</dbReference>
<dbReference type="Proteomes" id="UP000230709">
    <property type="component" value="Plasmid pOB3b1"/>
</dbReference>
<organism evidence="3 4">
    <name type="scientific">Methylosinus trichosporium (strain ATCC 35070 / NCIMB 11131 / UNIQEM 75 / OB3b)</name>
    <dbReference type="NCBI Taxonomy" id="595536"/>
    <lineage>
        <taxon>Bacteria</taxon>
        <taxon>Pseudomonadati</taxon>
        <taxon>Pseudomonadota</taxon>
        <taxon>Alphaproteobacteria</taxon>
        <taxon>Hyphomicrobiales</taxon>
        <taxon>Methylocystaceae</taxon>
        <taxon>Methylosinus</taxon>
    </lineage>
</organism>
<accession>A0A2D2D6R3</accession>
<gene>
    <name evidence="3" type="ORF">CQW49_22030</name>
</gene>
<keyword evidence="4" id="KW-1185">Reference proteome</keyword>
<dbReference type="InterPro" id="IPR052698">
    <property type="entry name" value="MoCofactor_Util/Proc"/>
</dbReference>
<evidence type="ECO:0000259" key="2">
    <source>
        <dbReference type="Pfam" id="PF13478"/>
    </source>
</evidence>
<dbReference type="AlphaFoldDB" id="A0A2D2D6R3"/>
<dbReference type="Gene3D" id="3.40.50.720">
    <property type="entry name" value="NAD(P)-binding Rossmann-like Domain"/>
    <property type="match status" value="1"/>
</dbReference>
<reference evidence="4" key="1">
    <citation type="submission" date="2017-10" db="EMBL/GenBank/DDBJ databases">
        <title>Completed PacBio SMRT sequence of Methylosinus trichosporium OB3b reveals presence of a third large plasmid.</title>
        <authorList>
            <person name="Charles T.C."/>
            <person name="Lynch M.D.J."/>
            <person name="Heil J.R."/>
            <person name="Cheng J."/>
        </authorList>
    </citation>
    <scope>NUCLEOTIDE SEQUENCE [LARGE SCALE GENOMIC DNA]</scope>
    <source>
        <strain evidence="4">OB3b</strain>
        <plasmid evidence="4">pob3b1</plasmid>
    </source>
</reference>
<dbReference type="KEGG" id="mtw:CQW49_22030"/>
<protein>
    <submittedName>
        <fullName evidence="3">XdhC/CoxI family protein</fullName>
    </submittedName>
</protein>
<dbReference type="InterPro" id="IPR027051">
    <property type="entry name" value="XdhC_Rossmann_dom"/>
</dbReference>
<sequence length="335" mass="35577">MATEDTKILLQAQLWRRTGRRVAIATVIETFGSAPRPVGAHLVVDETGAFVGSVSAGCVENDVIVAALDVIADGVAQRLEFGVADETAWRVGLSCGGRICVLVQKLDDAAAELLDVSLRMSTERRAHTIATPLDNGVARVIETGDPLAAFAGWSGVATHEAQRWFIEGREPAPRLVIIGAVHVAQSLAPMAQIAGFETIIVDPRIAYATADRFPDARLEPRWPQEALTDIGLDPCTAIVVLTHDPKIDDPALRTALASPCFYVGALGSRATHGRRVERLAASGVSRDALMRIRAPVGLDIGALGPAEIAVSILGEMILARKRKPLRSSAAVKEVA</sequence>
<feature type="domain" description="XdhC Rossmann" evidence="2">
    <location>
        <begin position="175"/>
        <end position="316"/>
    </location>
</feature>
<evidence type="ECO:0000313" key="3">
    <source>
        <dbReference type="EMBL" id="ATQ70663.1"/>
    </source>
</evidence>
<dbReference type="RefSeq" id="WP_003612347.1">
    <property type="nucleotide sequence ID" value="NZ_ADVE02000002.1"/>
</dbReference>
<evidence type="ECO:0000313" key="4">
    <source>
        <dbReference type="Proteomes" id="UP000230709"/>
    </source>
</evidence>
<proteinExistence type="predicted"/>
<name>A0A2D2D6R3_METT3</name>
<geneLocation type="plasmid" evidence="4">
    <name>pob3b1</name>
</geneLocation>
<feature type="domain" description="XdhC- CoxI" evidence="1">
    <location>
        <begin position="15"/>
        <end position="82"/>
    </location>
</feature>
<dbReference type="STRING" id="595536.GCA_000178815_00301"/>
<dbReference type="Pfam" id="PF02625">
    <property type="entry name" value="XdhC_CoxI"/>
    <property type="match status" value="1"/>
</dbReference>
<dbReference type="PANTHER" id="PTHR30388">
    <property type="entry name" value="ALDEHYDE OXIDOREDUCTASE MOLYBDENUM COFACTOR ASSEMBLY PROTEIN"/>
    <property type="match status" value="1"/>
</dbReference>
<dbReference type="EMBL" id="CP023738">
    <property type="protein sequence ID" value="ATQ70663.1"/>
    <property type="molecule type" value="Genomic_DNA"/>
</dbReference>
<dbReference type="PANTHER" id="PTHR30388:SF4">
    <property type="entry name" value="MOLYBDENUM COFACTOR INSERTION CHAPERONE PAOD"/>
    <property type="match status" value="1"/>
</dbReference>
<dbReference type="InterPro" id="IPR003777">
    <property type="entry name" value="XdhC_CoxI"/>
</dbReference>
<keyword evidence="3" id="KW-0614">Plasmid</keyword>